<keyword evidence="1" id="KW-0812">Transmembrane</keyword>
<dbReference type="EMBL" id="JBHSXN010000001">
    <property type="protein sequence ID" value="MFC6952270.1"/>
    <property type="molecule type" value="Genomic_DNA"/>
</dbReference>
<evidence type="ECO:0000256" key="1">
    <source>
        <dbReference type="SAM" id="Phobius"/>
    </source>
</evidence>
<feature type="transmembrane region" description="Helical" evidence="1">
    <location>
        <begin position="73"/>
        <end position="91"/>
    </location>
</feature>
<feature type="transmembrane region" description="Helical" evidence="1">
    <location>
        <begin position="47"/>
        <end position="66"/>
    </location>
</feature>
<dbReference type="AlphaFoldDB" id="A0ABD5V9L4"/>
<organism evidence="2 3">
    <name type="scientific">Halorubellus litoreus</name>
    <dbReference type="NCBI Taxonomy" id="755308"/>
    <lineage>
        <taxon>Archaea</taxon>
        <taxon>Methanobacteriati</taxon>
        <taxon>Methanobacteriota</taxon>
        <taxon>Stenosarchaea group</taxon>
        <taxon>Halobacteria</taxon>
        <taxon>Halobacteriales</taxon>
        <taxon>Halorubellaceae</taxon>
        <taxon>Halorubellus</taxon>
    </lineage>
</organism>
<comment type="caution">
    <text evidence="2">The sequence shown here is derived from an EMBL/GenBank/DDBJ whole genome shotgun (WGS) entry which is preliminary data.</text>
</comment>
<accession>A0ABD5V9L4</accession>
<keyword evidence="1" id="KW-0472">Membrane</keyword>
<reference evidence="2 3" key="1">
    <citation type="journal article" date="2019" name="Int. J. Syst. Evol. Microbiol.">
        <title>The Global Catalogue of Microorganisms (GCM) 10K type strain sequencing project: providing services to taxonomists for standard genome sequencing and annotation.</title>
        <authorList>
            <consortium name="The Broad Institute Genomics Platform"/>
            <consortium name="The Broad Institute Genome Sequencing Center for Infectious Disease"/>
            <person name="Wu L."/>
            <person name="Ma J."/>
        </authorList>
    </citation>
    <scope>NUCLEOTIDE SEQUENCE [LARGE SCALE GENOMIC DNA]</scope>
    <source>
        <strain evidence="2 3">GX26</strain>
    </source>
</reference>
<name>A0ABD5V9L4_9EURY</name>
<feature type="transmembrane region" description="Helical" evidence="1">
    <location>
        <begin position="127"/>
        <end position="148"/>
    </location>
</feature>
<sequence length="172" mass="18423">MDENVDAALRVGALQLSLVTAAIHLWVGWPRLFVYVQAGTPFIDPLQILFVLSSLAVLAGVGLAAWGLRRDYVYALGVVLMLCYLLGWVFLGGHRTGGALIAPAWETTGHSHGTALATLFEHLVADWLLLVSKVVEATALVVLLALLYGERTTDDGGETPESRTDDPTGTDP</sequence>
<dbReference type="RefSeq" id="WP_336349259.1">
    <property type="nucleotide sequence ID" value="NZ_JAZAQL010000001.1"/>
</dbReference>
<protein>
    <submittedName>
        <fullName evidence="2">Uncharacterized protein</fullName>
    </submittedName>
</protein>
<feature type="transmembrane region" description="Helical" evidence="1">
    <location>
        <begin position="7"/>
        <end position="27"/>
    </location>
</feature>
<gene>
    <name evidence="2" type="ORF">ACFQGB_05295</name>
</gene>
<evidence type="ECO:0000313" key="2">
    <source>
        <dbReference type="EMBL" id="MFC6952270.1"/>
    </source>
</evidence>
<keyword evidence="1" id="KW-1133">Transmembrane helix</keyword>
<dbReference type="Proteomes" id="UP001596395">
    <property type="component" value="Unassembled WGS sequence"/>
</dbReference>
<evidence type="ECO:0000313" key="3">
    <source>
        <dbReference type="Proteomes" id="UP001596395"/>
    </source>
</evidence>
<keyword evidence="3" id="KW-1185">Reference proteome</keyword>
<proteinExistence type="predicted"/>